<dbReference type="EMBL" id="GEBQ01018079">
    <property type="protein sequence ID" value="JAT21898.1"/>
    <property type="molecule type" value="Transcribed_RNA"/>
</dbReference>
<accession>A0A1B6LDX9</accession>
<sequence>MSEHILVTLTHKETIVKTTPCVKNDLQDLVKQLKEVQINLNGLLTDLVNSSGAANNNGGTGDDSCEGDEDDDDEQQDIKKEDIQKKKKRRKFKRQPSKKRLKGSTI</sequence>
<evidence type="ECO:0000256" key="1">
    <source>
        <dbReference type="SAM" id="MobiDB-lite"/>
    </source>
</evidence>
<name>A0A1B6LDX9_9HEMI</name>
<feature type="compositionally biased region" description="Acidic residues" evidence="1">
    <location>
        <begin position="63"/>
        <end position="75"/>
    </location>
</feature>
<organism evidence="2">
    <name type="scientific">Graphocephala atropunctata</name>
    <dbReference type="NCBI Taxonomy" id="36148"/>
    <lineage>
        <taxon>Eukaryota</taxon>
        <taxon>Metazoa</taxon>
        <taxon>Ecdysozoa</taxon>
        <taxon>Arthropoda</taxon>
        <taxon>Hexapoda</taxon>
        <taxon>Insecta</taxon>
        <taxon>Pterygota</taxon>
        <taxon>Neoptera</taxon>
        <taxon>Paraneoptera</taxon>
        <taxon>Hemiptera</taxon>
        <taxon>Auchenorrhyncha</taxon>
        <taxon>Membracoidea</taxon>
        <taxon>Cicadellidae</taxon>
        <taxon>Cicadellinae</taxon>
        <taxon>Cicadellini</taxon>
        <taxon>Graphocephala</taxon>
    </lineage>
</organism>
<proteinExistence type="predicted"/>
<reference evidence="2" key="1">
    <citation type="submission" date="2015-11" db="EMBL/GenBank/DDBJ databases">
        <title>De novo transcriptome assembly of four potential Pierce s Disease insect vectors from Arizona vineyards.</title>
        <authorList>
            <person name="Tassone E.E."/>
        </authorList>
    </citation>
    <scope>NUCLEOTIDE SEQUENCE</scope>
</reference>
<feature type="compositionally biased region" description="Basic residues" evidence="1">
    <location>
        <begin position="85"/>
        <end position="106"/>
    </location>
</feature>
<feature type="region of interest" description="Disordered" evidence="1">
    <location>
        <begin position="49"/>
        <end position="106"/>
    </location>
</feature>
<evidence type="ECO:0000313" key="2">
    <source>
        <dbReference type="EMBL" id="JAT21898.1"/>
    </source>
</evidence>
<protein>
    <submittedName>
        <fullName evidence="2">Uncharacterized protein</fullName>
    </submittedName>
</protein>
<dbReference type="AlphaFoldDB" id="A0A1B6LDX9"/>
<gene>
    <name evidence="2" type="ORF">g.53141</name>
</gene>